<reference evidence="1" key="1">
    <citation type="submission" date="2022-01" db="EMBL/GenBank/DDBJ databases">
        <title>Pseudomonas sp. nov. isolated from Antarctic regolith.</title>
        <authorList>
            <person name="Novakova D."/>
            <person name="Sedlar K."/>
        </authorList>
    </citation>
    <scope>NUCLEOTIDE SEQUENCE</scope>
    <source>
        <strain evidence="1">P2647</strain>
    </source>
</reference>
<sequence length="95" mass="10155">MIKDFNKDGGDRIDLRDLLQGEDTDTLSKYLQVTNDGHDTILQVSTTGQFASNVSAAAAATTADVHIKVEGVTWSNAMVNSLVSGADPTIKVDHH</sequence>
<organism evidence="1 2">
    <name type="scientific">Pseudomonas petrae</name>
    <dbReference type="NCBI Taxonomy" id="2912190"/>
    <lineage>
        <taxon>Bacteria</taxon>
        <taxon>Pseudomonadati</taxon>
        <taxon>Pseudomonadota</taxon>
        <taxon>Gammaproteobacteria</taxon>
        <taxon>Pseudomonadales</taxon>
        <taxon>Pseudomonadaceae</taxon>
        <taxon>Pseudomonas</taxon>
    </lineage>
</organism>
<dbReference type="NCBIfam" id="TIGR03661">
    <property type="entry name" value="T1SS_VCA0849"/>
    <property type="match status" value="1"/>
</dbReference>
<protein>
    <submittedName>
        <fullName evidence="1">Type I secretion C-terminal target domain-containing protein</fullName>
    </submittedName>
</protein>
<evidence type="ECO:0000313" key="2">
    <source>
        <dbReference type="Proteomes" id="UP001162905"/>
    </source>
</evidence>
<proteinExistence type="predicted"/>
<accession>A0ABS9IDM9</accession>
<dbReference type="EMBL" id="JAKJXH010000085">
    <property type="protein sequence ID" value="MCF7545797.1"/>
    <property type="molecule type" value="Genomic_DNA"/>
</dbReference>
<keyword evidence="2" id="KW-1185">Reference proteome</keyword>
<dbReference type="InterPro" id="IPR019960">
    <property type="entry name" value="T1SS_VCA0849"/>
</dbReference>
<evidence type="ECO:0000313" key="1">
    <source>
        <dbReference type="EMBL" id="MCF7545797.1"/>
    </source>
</evidence>
<name>A0ABS9IDM9_9PSED</name>
<gene>
    <name evidence="1" type="ORF">L4G47_26815</name>
</gene>
<dbReference type="Proteomes" id="UP001162905">
    <property type="component" value="Unassembled WGS sequence"/>
</dbReference>
<comment type="caution">
    <text evidence="1">The sequence shown here is derived from an EMBL/GenBank/DDBJ whole genome shotgun (WGS) entry which is preliminary data.</text>
</comment>